<keyword evidence="6" id="KW-0342">GTP-binding</keyword>
<proteinExistence type="predicted"/>
<dbReference type="RefSeq" id="WP_079541141.1">
    <property type="nucleotide sequence ID" value="NZ_FKLO01000055.1"/>
</dbReference>
<gene>
    <name evidence="9" type="ORF">CHUV0807_1679</name>
</gene>
<dbReference type="Pfam" id="PF12804">
    <property type="entry name" value="NTP_transf_3"/>
    <property type="match status" value="1"/>
</dbReference>
<evidence type="ECO:0000256" key="6">
    <source>
        <dbReference type="ARBA" id="ARBA00023134"/>
    </source>
</evidence>
<evidence type="ECO:0000256" key="1">
    <source>
        <dbReference type="ARBA" id="ARBA00022490"/>
    </source>
</evidence>
<evidence type="ECO:0000256" key="7">
    <source>
        <dbReference type="ARBA" id="ARBA00023150"/>
    </source>
</evidence>
<dbReference type="GO" id="GO:0016779">
    <property type="term" value="F:nucleotidyltransferase activity"/>
    <property type="evidence" value="ECO:0007669"/>
    <property type="project" value="TreeGrafter"/>
</dbReference>
<keyword evidence="1" id="KW-0963">Cytoplasm</keyword>
<evidence type="ECO:0000256" key="4">
    <source>
        <dbReference type="ARBA" id="ARBA00022741"/>
    </source>
</evidence>
<keyword evidence="5" id="KW-0460">Magnesium</keyword>
<dbReference type="PANTHER" id="PTHR19136:SF81">
    <property type="entry name" value="MOLYBDENUM COFACTOR GUANYLYLTRANSFERASE"/>
    <property type="match status" value="1"/>
</dbReference>
<dbReference type="SUPFAM" id="SSF53448">
    <property type="entry name" value="Nucleotide-diphospho-sugar transferases"/>
    <property type="match status" value="1"/>
</dbReference>
<keyword evidence="4" id="KW-0547">Nucleotide-binding</keyword>
<name>A0A1C3H5A1_9GAMM</name>
<keyword evidence="3" id="KW-0479">Metal-binding</keyword>
<feature type="domain" description="MobA-like NTP transferase" evidence="8">
    <location>
        <begin position="8"/>
        <end position="155"/>
    </location>
</feature>
<organism evidence="9 10">
    <name type="scientific">Cardiobacterium hominis</name>
    <dbReference type="NCBI Taxonomy" id="2718"/>
    <lineage>
        <taxon>Bacteria</taxon>
        <taxon>Pseudomonadati</taxon>
        <taxon>Pseudomonadota</taxon>
        <taxon>Gammaproteobacteria</taxon>
        <taxon>Cardiobacteriales</taxon>
        <taxon>Cardiobacteriaceae</taxon>
        <taxon>Cardiobacterium</taxon>
    </lineage>
</organism>
<dbReference type="InterPro" id="IPR013482">
    <property type="entry name" value="Molybde_CF_guanTrfase"/>
</dbReference>
<dbReference type="EMBL" id="FKLO01000055">
    <property type="protein sequence ID" value="SAM66891.1"/>
    <property type="molecule type" value="Genomic_DNA"/>
</dbReference>
<dbReference type="GO" id="GO:0006777">
    <property type="term" value="P:Mo-molybdopterin cofactor biosynthetic process"/>
    <property type="evidence" value="ECO:0007669"/>
    <property type="project" value="UniProtKB-KW"/>
</dbReference>
<evidence type="ECO:0000313" key="10">
    <source>
        <dbReference type="Proteomes" id="UP000190837"/>
    </source>
</evidence>
<evidence type="ECO:0000256" key="5">
    <source>
        <dbReference type="ARBA" id="ARBA00022842"/>
    </source>
</evidence>
<dbReference type="GO" id="GO:0046872">
    <property type="term" value="F:metal ion binding"/>
    <property type="evidence" value="ECO:0007669"/>
    <property type="project" value="UniProtKB-KW"/>
</dbReference>
<evidence type="ECO:0000313" key="9">
    <source>
        <dbReference type="EMBL" id="SAM66891.1"/>
    </source>
</evidence>
<dbReference type="CDD" id="cd02503">
    <property type="entry name" value="MobA"/>
    <property type="match status" value="1"/>
</dbReference>
<sequence length="196" mass="20819">MDLSHLTLLCGGQSQRMGRDKALLEYHGETLLARHLRLADAAGMRVYLASGGTAYPHPPAVQTVADALAGRAGPLSALAGALAAIAAAGGTETLLLPADTLVTPTMLRDALAGAPPAPFVCIVQDGQPQPLFARVSTTLLPRLHEWLESGLRRMMPLAALSGVRYVVMPTDWPQPINFNTLEDWQTLENSDALHPS</sequence>
<dbReference type="GO" id="GO:0005525">
    <property type="term" value="F:GTP binding"/>
    <property type="evidence" value="ECO:0007669"/>
    <property type="project" value="UniProtKB-KW"/>
</dbReference>
<dbReference type="Gene3D" id="3.90.550.10">
    <property type="entry name" value="Spore Coat Polysaccharide Biosynthesis Protein SpsA, Chain A"/>
    <property type="match status" value="1"/>
</dbReference>
<keyword evidence="2" id="KW-0808">Transferase</keyword>
<evidence type="ECO:0000259" key="8">
    <source>
        <dbReference type="Pfam" id="PF12804"/>
    </source>
</evidence>
<evidence type="ECO:0000256" key="2">
    <source>
        <dbReference type="ARBA" id="ARBA00022679"/>
    </source>
</evidence>
<dbReference type="PANTHER" id="PTHR19136">
    <property type="entry name" value="MOLYBDENUM COFACTOR GUANYLYLTRANSFERASE"/>
    <property type="match status" value="1"/>
</dbReference>
<protein>
    <submittedName>
        <fullName evidence="9">Molybdopterin-guanine dinucleotide biosynthesis protein MobA</fullName>
    </submittedName>
</protein>
<dbReference type="Proteomes" id="UP000190837">
    <property type="component" value="Unassembled WGS sequence"/>
</dbReference>
<dbReference type="AlphaFoldDB" id="A0A1C3H5A1"/>
<keyword evidence="7" id="KW-0501">Molybdenum cofactor biosynthesis</keyword>
<dbReference type="InterPro" id="IPR029044">
    <property type="entry name" value="Nucleotide-diphossugar_trans"/>
</dbReference>
<dbReference type="InterPro" id="IPR025877">
    <property type="entry name" value="MobA-like_NTP_Trfase"/>
</dbReference>
<accession>A0A1C3H5A1</accession>
<reference evidence="10" key="1">
    <citation type="submission" date="2016-04" db="EMBL/GenBank/DDBJ databases">
        <authorList>
            <person name="Tagini F."/>
        </authorList>
    </citation>
    <scope>NUCLEOTIDE SEQUENCE [LARGE SCALE GENOMIC DNA]</scope>
    <source>
        <strain evidence="10">CHUV0807</strain>
    </source>
</reference>
<evidence type="ECO:0000256" key="3">
    <source>
        <dbReference type="ARBA" id="ARBA00022723"/>
    </source>
</evidence>